<dbReference type="InterPro" id="IPR019734">
    <property type="entry name" value="TPR_rpt"/>
</dbReference>
<dbReference type="PANTHER" id="PTHR10098">
    <property type="entry name" value="RAPSYN-RELATED"/>
    <property type="match status" value="1"/>
</dbReference>
<organism evidence="2 3">
    <name type="scientific">Moorena bouillonii PNG</name>
    <dbReference type="NCBI Taxonomy" id="568701"/>
    <lineage>
        <taxon>Bacteria</taxon>
        <taxon>Bacillati</taxon>
        <taxon>Cyanobacteriota</taxon>
        <taxon>Cyanophyceae</taxon>
        <taxon>Coleofasciculales</taxon>
        <taxon>Coleofasciculaceae</taxon>
        <taxon>Moorena</taxon>
    </lineage>
</organism>
<dbReference type="PANTHER" id="PTHR10098:SF112">
    <property type="entry name" value="SLR0380 PROTEIN"/>
    <property type="match status" value="1"/>
</dbReference>
<reference evidence="2 3" key="1">
    <citation type="submission" date="2016-10" db="EMBL/GenBank/DDBJ databases">
        <title>Comparative genomics uncovers the prolific and rare metabolic potential of the cyanobacterial genus Moorea.</title>
        <authorList>
            <person name="Leao T."/>
            <person name="Castelao G."/>
            <person name="Korobeynikov A."/>
            <person name="Monroe E.A."/>
            <person name="Podell S."/>
            <person name="Glukhov E."/>
            <person name="Allen E."/>
            <person name="Gerwick W.H."/>
            <person name="Gerwick L."/>
        </authorList>
    </citation>
    <scope>NUCLEOTIDE SEQUENCE [LARGE SCALE GENOMIC DNA]</scope>
    <source>
        <strain evidence="2 3">PNG5-198</strain>
    </source>
</reference>
<evidence type="ECO:0000313" key="2">
    <source>
        <dbReference type="EMBL" id="OLT63217.1"/>
    </source>
</evidence>
<dbReference type="Pfam" id="PF12770">
    <property type="entry name" value="CHAT"/>
    <property type="match status" value="1"/>
</dbReference>
<dbReference type="InterPro" id="IPR024983">
    <property type="entry name" value="CHAT_dom"/>
</dbReference>
<protein>
    <recommendedName>
        <fullName evidence="1">CHAT domain-containing protein</fullName>
    </recommendedName>
</protein>
<dbReference type="Proteomes" id="UP000186657">
    <property type="component" value="Unassembled WGS sequence"/>
</dbReference>
<evidence type="ECO:0000313" key="3">
    <source>
        <dbReference type="Proteomes" id="UP000186657"/>
    </source>
</evidence>
<evidence type="ECO:0000259" key="1">
    <source>
        <dbReference type="Pfam" id="PF12770"/>
    </source>
</evidence>
<name>A0A1U7NB82_9CYAN</name>
<dbReference type="AlphaFoldDB" id="A0A1U7NB82"/>
<dbReference type="Pfam" id="PF13432">
    <property type="entry name" value="TPR_16"/>
    <property type="match status" value="1"/>
</dbReference>
<dbReference type="InterPro" id="IPR004127">
    <property type="entry name" value="Prefoldin_subunit_alpha"/>
</dbReference>
<feature type="domain" description="CHAT" evidence="1">
    <location>
        <begin position="658"/>
        <end position="926"/>
    </location>
</feature>
<accession>A0A1U7NB82</accession>
<dbReference type="Pfam" id="PF02996">
    <property type="entry name" value="Prefoldin"/>
    <property type="match status" value="1"/>
</dbReference>
<proteinExistence type="predicted"/>
<dbReference type="SMART" id="SM00028">
    <property type="entry name" value="TPR"/>
    <property type="match status" value="7"/>
</dbReference>
<dbReference type="SUPFAM" id="SSF48452">
    <property type="entry name" value="TPR-like"/>
    <property type="match status" value="2"/>
</dbReference>
<keyword evidence="3" id="KW-1185">Reference proteome</keyword>
<dbReference type="EMBL" id="MKZS01000001">
    <property type="protein sequence ID" value="OLT63217.1"/>
    <property type="molecule type" value="Genomic_DNA"/>
</dbReference>
<dbReference type="Pfam" id="PF13181">
    <property type="entry name" value="TPR_8"/>
    <property type="match status" value="1"/>
</dbReference>
<sequence length="928" mass="103326">MCNLAPPVLAKVPQTLKVEGSNVGRLKVGRLKVEGLKVEGLKVEGDIALKPANLKPANLKPDNLKLSTLLAQGQGLYDSGRFAEAVDVLEQALESNQNQGDQLSEAMVLSNLSLAYQQLGLWTQAKNAIANSEKLLRSIKPSDKSTAYLQVLAQSLMIKGSIELGSSEAQAAMESWEQAAVTYSELGDEAGQIRSRINIAQALQDLGLYKRALNLLNQVEESLIAQPDSLNKAVLLRSLGNMRQLVGQLSQSRKTLEKSLQIARNLSSSQEISATLFSLGNTARAQLSSGDTGQAQLSSGDTARAQQELDEAIDYYQQAFDYYQQAFDESLDPITKLEAQLNQLSLLIDTKRIKQAQALIPQILPQLESLPLSRRSIYVRINFAQSLMKDEVRSIKDEGYVQTLAKRLQASVKIAVQPSYEIAKILATAAQQAKTLGDKRAEAYAIGSLGQLYEHNQQLPESQDLTQQALKLAQEINAPDISYRWQWQLGRISKRLGEEENAIAAYTEAVNTLKSIRSDLVAVNQEVRFTFRESVEPVYREFVQLLLQSDSRNSNPENLEKAREIIESLQLAELDNYFRSACLNATPVVIDQVIDQADTKAALIYPIILPESVDIIIRLPQQKLRHYRTALPQDQIESTLEELHHFLPQLHRRKFLPMSQQVYNWIIRPIEEDLANSQVDTLVFVLDGALRNIPMAALHDGEQYLVEKYSIALTPGLDLMNPQRLAREDIRVLTAGLSESRQGYNPLPFVEVELEKIKAQVPSEILLNQDFTETNFENSVEAAPFPVVHIASHGEFSSKAEKTFILTWDSKINVTELKDLLQTTDLRQPTPIELLVLSACQTATGDKRAALGIAGVAIEAGARSTLATIWAVNDEATAVLMNRFYQELTDTSISKAEALNRAQKSILQDPNYEHPYYWAAYIMVGNWL</sequence>
<gene>
    <name evidence="2" type="ORF">BJP37_10360</name>
</gene>
<comment type="caution">
    <text evidence="2">The sequence shown here is derived from an EMBL/GenBank/DDBJ whole genome shotgun (WGS) entry which is preliminary data.</text>
</comment>
<dbReference type="Gene3D" id="1.25.40.10">
    <property type="entry name" value="Tetratricopeptide repeat domain"/>
    <property type="match status" value="2"/>
</dbReference>
<dbReference type="InterPro" id="IPR011990">
    <property type="entry name" value="TPR-like_helical_dom_sf"/>
</dbReference>